<evidence type="ECO:0000313" key="2">
    <source>
        <dbReference type="Proteomes" id="UP000184517"/>
    </source>
</evidence>
<dbReference type="RefSeq" id="WP_072841224.1">
    <property type="nucleotide sequence ID" value="NZ_FQVF01000020.1"/>
</dbReference>
<protein>
    <submittedName>
        <fullName evidence="1">Uncharacterized protein</fullName>
    </submittedName>
</protein>
<sequence length="174" mass="19024">MSSIVSELSLIHRSVQDVMFDLLHSLNDDELKKVVEKFGTGLGVVDELAFSSWVSTQINSLNEHEEMVGLSFLLGRLNLEIHGNKAFFKPPQLNNVIGLYPSVKSIPSYNAFIGSYRLEGLTNDNHGETAPIKICDASGELSVLLSSGHLKVKSGSIQCVKGIKNGAHYLIEII</sequence>
<organism evidence="1 2">
    <name type="scientific">Marinomonas polaris DSM 16579</name>
    <dbReference type="NCBI Taxonomy" id="1122206"/>
    <lineage>
        <taxon>Bacteria</taxon>
        <taxon>Pseudomonadati</taxon>
        <taxon>Pseudomonadota</taxon>
        <taxon>Gammaproteobacteria</taxon>
        <taxon>Oceanospirillales</taxon>
        <taxon>Oceanospirillaceae</taxon>
        <taxon>Marinomonas</taxon>
    </lineage>
</organism>
<proteinExistence type="predicted"/>
<reference evidence="2" key="1">
    <citation type="submission" date="2016-11" db="EMBL/GenBank/DDBJ databases">
        <authorList>
            <person name="Varghese N."/>
            <person name="Submissions S."/>
        </authorList>
    </citation>
    <scope>NUCLEOTIDE SEQUENCE [LARGE SCALE GENOMIC DNA]</scope>
    <source>
        <strain evidence="2">DSM 16579</strain>
    </source>
</reference>
<name>A0A1M5J6R6_9GAMM</name>
<accession>A0A1M5J6R6</accession>
<keyword evidence="2" id="KW-1185">Reference proteome</keyword>
<evidence type="ECO:0000313" key="1">
    <source>
        <dbReference type="EMBL" id="SHG36287.1"/>
    </source>
</evidence>
<dbReference type="Proteomes" id="UP000184517">
    <property type="component" value="Unassembled WGS sequence"/>
</dbReference>
<dbReference type="AlphaFoldDB" id="A0A1M5J6R6"/>
<dbReference type="EMBL" id="FQVF01000020">
    <property type="protein sequence ID" value="SHG36287.1"/>
    <property type="molecule type" value="Genomic_DNA"/>
</dbReference>
<dbReference type="OrthoDB" id="9888658at2"/>
<dbReference type="STRING" id="1122206.SAMN02745753_03791"/>
<gene>
    <name evidence="1" type="ORF">SAMN02745753_03791</name>
</gene>